<dbReference type="RefSeq" id="XP_005643142.1">
    <property type="nucleotide sequence ID" value="XM_005643085.1"/>
</dbReference>
<evidence type="ECO:0000313" key="2">
    <source>
        <dbReference type="EMBL" id="EIE18598.1"/>
    </source>
</evidence>
<dbReference type="OrthoDB" id="411211at2759"/>
<reference evidence="2 3" key="1">
    <citation type="journal article" date="2012" name="Genome Biol.">
        <title>The genome of the polar eukaryotic microalga coccomyxa subellipsoidea reveals traits of cold adaptation.</title>
        <authorList>
            <person name="Blanc G."/>
            <person name="Agarkova I."/>
            <person name="Grimwood J."/>
            <person name="Kuo A."/>
            <person name="Brueggeman A."/>
            <person name="Dunigan D."/>
            <person name="Gurnon J."/>
            <person name="Ladunga I."/>
            <person name="Lindquist E."/>
            <person name="Lucas S."/>
            <person name="Pangilinan J."/>
            <person name="Proschold T."/>
            <person name="Salamov A."/>
            <person name="Schmutz J."/>
            <person name="Weeks D."/>
            <person name="Yamada T."/>
            <person name="Claverie J.M."/>
            <person name="Grigoriev I."/>
            <person name="Van Etten J."/>
            <person name="Lomsadze A."/>
            <person name="Borodovsky M."/>
        </authorList>
    </citation>
    <scope>NUCLEOTIDE SEQUENCE [LARGE SCALE GENOMIC DNA]</scope>
    <source>
        <strain evidence="2 3">C-169</strain>
    </source>
</reference>
<evidence type="ECO:0000313" key="3">
    <source>
        <dbReference type="Proteomes" id="UP000007264"/>
    </source>
</evidence>
<dbReference type="GeneID" id="17036483"/>
<dbReference type="Proteomes" id="UP000007264">
    <property type="component" value="Unassembled WGS sequence"/>
</dbReference>
<organism evidence="2 3">
    <name type="scientific">Coccomyxa subellipsoidea (strain C-169)</name>
    <name type="common">Green microalga</name>
    <dbReference type="NCBI Taxonomy" id="574566"/>
    <lineage>
        <taxon>Eukaryota</taxon>
        <taxon>Viridiplantae</taxon>
        <taxon>Chlorophyta</taxon>
        <taxon>core chlorophytes</taxon>
        <taxon>Trebouxiophyceae</taxon>
        <taxon>Trebouxiophyceae incertae sedis</taxon>
        <taxon>Coccomyxaceae</taxon>
        <taxon>Coccomyxa</taxon>
        <taxon>Coccomyxa subellipsoidea</taxon>
    </lineage>
</organism>
<comment type="caution">
    <text evidence="2">The sequence shown here is derived from an EMBL/GenBank/DDBJ whole genome shotgun (WGS) entry which is preliminary data.</text>
</comment>
<accession>I0YJM9</accession>
<dbReference type="PANTHER" id="PTHR13465:SF2">
    <property type="entry name" value="PHAGOSOME ASSEMBLY FACTOR 1"/>
    <property type="match status" value="1"/>
</dbReference>
<dbReference type="Pfam" id="PF03676">
    <property type="entry name" value="PHAF1"/>
    <property type="match status" value="1"/>
</dbReference>
<dbReference type="PANTHER" id="PTHR13465">
    <property type="entry name" value="UPF0183 PROTEIN"/>
    <property type="match status" value="1"/>
</dbReference>
<keyword evidence="3" id="KW-1185">Reference proteome</keyword>
<dbReference type="EMBL" id="AGSI01000023">
    <property type="protein sequence ID" value="EIE18598.1"/>
    <property type="molecule type" value="Genomic_DNA"/>
</dbReference>
<dbReference type="AlphaFoldDB" id="I0YJM9"/>
<evidence type="ECO:0000256" key="1">
    <source>
        <dbReference type="ARBA" id="ARBA00024339"/>
    </source>
</evidence>
<dbReference type="InterPro" id="IPR039156">
    <property type="entry name" value="PHAF1/BROMI"/>
</dbReference>
<sequence length="377" mass="41784">MLLTLELFPGQGLGNFTLGMPLYEAVNLIRKKRSDFSCVEVKYATQALFDQDIVINFPEHGMHLRFEPRSQRLRLVEVYDVSRLQASSPLAVTGGASHPSTFVRVYDIFGPTYPGEYDEHNRMYSLHYPGVVFLFPIPEQHAERCSESHIELPLEFPDGSTPLAARICVHAAAEATAQLITMAAPPPLPADSLYFEVVEARLRQGLHFRRGGQTVRFGDSPQDIWSELGPPSGTSAKRMDTMLIHMKQAPVTGADYFYSYHSRGLDILFSGKTHTVRKFVLHTNVPGHPDFNVYAKCNFTLQQMPEPQAGASRGPTITADSTWDEVQQVLGDGGRATIHSRGFASNPFGPTLVYGYRGVAFEALKNGHLAGLTLFQA</sequence>
<comment type="similarity">
    <text evidence="1">Belongs to the PHAF1 family.</text>
</comment>
<dbReference type="KEGG" id="csl:COCSUDRAFT_20632"/>
<proteinExistence type="inferred from homology"/>
<dbReference type="eggNOG" id="KOG2819">
    <property type="taxonomic scope" value="Eukaryota"/>
</dbReference>
<dbReference type="InterPro" id="IPR005373">
    <property type="entry name" value="PHAF1"/>
</dbReference>
<name>I0YJM9_COCSC</name>
<protein>
    <submittedName>
        <fullName evidence="2">UPF0183-domain-containing protein</fullName>
    </submittedName>
</protein>
<gene>
    <name evidence="2" type="ORF">COCSUDRAFT_20632</name>
</gene>